<evidence type="ECO:0000313" key="2">
    <source>
        <dbReference type="EMBL" id="MFC0200328.1"/>
    </source>
</evidence>
<dbReference type="NCBIfam" id="NF033580">
    <property type="entry name" value="transpos_IS5_3"/>
    <property type="match status" value="1"/>
</dbReference>
<evidence type="ECO:0000259" key="1">
    <source>
        <dbReference type="Pfam" id="PF01609"/>
    </source>
</evidence>
<organism evidence="2 3">
    <name type="scientific">Paracoccus rhizosphaerae</name>
    <dbReference type="NCBI Taxonomy" id="1133347"/>
    <lineage>
        <taxon>Bacteria</taxon>
        <taxon>Pseudomonadati</taxon>
        <taxon>Pseudomonadota</taxon>
        <taxon>Alphaproteobacteria</taxon>
        <taxon>Rhodobacterales</taxon>
        <taxon>Paracoccaceae</taxon>
        <taxon>Paracoccus</taxon>
    </lineage>
</organism>
<dbReference type="PANTHER" id="PTHR30007:SF1">
    <property type="entry name" value="BLR1914 PROTEIN"/>
    <property type="match status" value="1"/>
</dbReference>
<protein>
    <submittedName>
        <fullName evidence="2">IS5 family transposase</fullName>
    </submittedName>
</protein>
<accession>A0ABV6CHW0</accession>
<dbReference type="InterPro" id="IPR002559">
    <property type="entry name" value="Transposase_11"/>
</dbReference>
<dbReference type="RefSeq" id="WP_378926502.1">
    <property type="nucleotide sequence ID" value="NZ_JBHLWQ010000071.1"/>
</dbReference>
<reference evidence="2 3" key="1">
    <citation type="submission" date="2024-09" db="EMBL/GenBank/DDBJ databases">
        <authorList>
            <person name="Sun Q."/>
            <person name="Mori K."/>
        </authorList>
    </citation>
    <scope>NUCLEOTIDE SEQUENCE [LARGE SCALE GENOMIC DNA]</scope>
    <source>
        <strain evidence="2 3">CCM 7904</strain>
    </source>
</reference>
<gene>
    <name evidence="2" type="ORF">ACFFIZ_08330</name>
</gene>
<evidence type="ECO:0000313" key="3">
    <source>
        <dbReference type="Proteomes" id="UP001589795"/>
    </source>
</evidence>
<comment type="caution">
    <text evidence="2">The sequence shown here is derived from an EMBL/GenBank/DDBJ whole genome shotgun (WGS) entry which is preliminary data.</text>
</comment>
<sequence>PLNTDILHGDRREGRAIHKGDRPRAIGRTKGGLNSKLHMLSDGKGRPLNFFLSPGQMADSRGALVLLRHLPPAKRFLGDKAYDADWLRDGLRDRGICPCIPPRKKRRKPASYNKRLYRKRYRIENAFGRLKDWRGIATRYERCGDIFLNAIILATIVIFWI</sequence>
<dbReference type="Pfam" id="PF01609">
    <property type="entry name" value="DDE_Tnp_1"/>
    <property type="match status" value="1"/>
</dbReference>
<dbReference type="Proteomes" id="UP001589795">
    <property type="component" value="Unassembled WGS sequence"/>
</dbReference>
<dbReference type="PANTHER" id="PTHR30007">
    <property type="entry name" value="PHP DOMAIN PROTEIN"/>
    <property type="match status" value="1"/>
</dbReference>
<proteinExistence type="predicted"/>
<feature type="domain" description="Transposase IS4-like" evidence="1">
    <location>
        <begin position="27"/>
        <end position="156"/>
    </location>
</feature>
<keyword evidence="3" id="KW-1185">Reference proteome</keyword>
<dbReference type="EMBL" id="JBHLWQ010000071">
    <property type="protein sequence ID" value="MFC0200328.1"/>
    <property type="molecule type" value="Genomic_DNA"/>
</dbReference>
<name>A0ABV6CHW0_9RHOB</name>
<feature type="non-terminal residue" evidence="2">
    <location>
        <position position="1"/>
    </location>
</feature>